<keyword evidence="2" id="KW-1185">Reference proteome</keyword>
<evidence type="ECO:0000313" key="1">
    <source>
        <dbReference type="EMBL" id="THG94671.1"/>
    </source>
</evidence>
<accession>A0A4S4K9Q5</accession>
<comment type="caution">
    <text evidence="1">The sequence shown here is derived from an EMBL/GenBank/DDBJ whole genome shotgun (WGS) entry which is preliminary data.</text>
</comment>
<dbReference type="EMBL" id="SGPJ01000414">
    <property type="protein sequence ID" value="THG94671.1"/>
    <property type="molecule type" value="Genomic_DNA"/>
</dbReference>
<dbReference type="Proteomes" id="UP000309038">
    <property type="component" value="Unassembled WGS sequence"/>
</dbReference>
<name>A0A4S4K9Q5_9APHY</name>
<protein>
    <submittedName>
        <fullName evidence="1">Uncharacterized protein</fullName>
    </submittedName>
</protein>
<gene>
    <name evidence="1" type="ORF">EW026_g6849</name>
</gene>
<proteinExistence type="predicted"/>
<reference evidence="1 2" key="1">
    <citation type="submission" date="2019-02" db="EMBL/GenBank/DDBJ databases">
        <title>Genome sequencing of the rare red list fungi Phlebia centrifuga.</title>
        <authorList>
            <person name="Buettner E."/>
            <person name="Kellner H."/>
        </authorList>
    </citation>
    <scope>NUCLEOTIDE SEQUENCE [LARGE SCALE GENOMIC DNA]</scope>
    <source>
        <strain evidence="1 2">DSM 108282</strain>
    </source>
</reference>
<organism evidence="1 2">
    <name type="scientific">Hermanssonia centrifuga</name>
    <dbReference type="NCBI Taxonomy" id="98765"/>
    <lineage>
        <taxon>Eukaryota</taxon>
        <taxon>Fungi</taxon>
        <taxon>Dikarya</taxon>
        <taxon>Basidiomycota</taxon>
        <taxon>Agaricomycotina</taxon>
        <taxon>Agaricomycetes</taxon>
        <taxon>Polyporales</taxon>
        <taxon>Meruliaceae</taxon>
        <taxon>Hermanssonia</taxon>
    </lineage>
</organism>
<dbReference type="AlphaFoldDB" id="A0A4S4K9Q5"/>
<evidence type="ECO:0000313" key="2">
    <source>
        <dbReference type="Proteomes" id="UP000309038"/>
    </source>
</evidence>
<sequence length="250" mass="28181">MSSAFGAELTRTLLNHGARTDTLQTSYDTGPRRLNMTAGVLNQTKQVVGALNRRDSPVLFRNEEAGNKRILVEQALRISEDLRDLHKYRVELKNAMDGDDLASLRVCLEEAEPEDLDHALAAAGDAQDKWQICQYLYSLILRQYRWMISNVRDRAALQRRMSTRDAPITIDVLKARVDEMRKPSDIVQKMVQMNGGMTSLPMVEVPTDAVMTEFEEFEQENVLGMVCKPLGGPGCVPQSEMLTARLEILQ</sequence>